<dbReference type="SUPFAM" id="SSF110997">
    <property type="entry name" value="Sporulation related repeat"/>
    <property type="match status" value="1"/>
</dbReference>
<feature type="compositionally biased region" description="Low complexity" evidence="1">
    <location>
        <begin position="8"/>
        <end position="21"/>
    </location>
</feature>
<name>A0A081K976_9GAMM</name>
<keyword evidence="2" id="KW-0472">Membrane</keyword>
<evidence type="ECO:0000259" key="3">
    <source>
        <dbReference type="PROSITE" id="PS51724"/>
    </source>
</evidence>
<dbReference type="InterPro" id="IPR036680">
    <property type="entry name" value="SPOR-like_sf"/>
</dbReference>
<dbReference type="AlphaFoldDB" id="A0A081K976"/>
<dbReference type="STRING" id="305900.GV64_08070"/>
<dbReference type="GO" id="GO:0030428">
    <property type="term" value="C:cell septum"/>
    <property type="evidence" value="ECO:0007669"/>
    <property type="project" value="TreeGrafter"/>
</dbReference>
<accession>A0A081K976</accession>
<dbReference type="PANTHER" id="PTHR38687:SF1">
    <property type="entry name" value="CELL DIVISION PROTEIN DEDD"/>
    <property type="match status" value="1"/>
</dbReference>
<keyword evidence="5" id="KW-1185">Reference proteome</keyword>
<protein>
    <recommendedName>
        <fullName evidence="3">SPOR domain-containing protein</fullName>
    </recommendedName>
</protein>
<feature type="domain" description="SPOR" evidence="3">
    <location>
        <begin position="116"/>
        <end position="196"/>
    </location>
</feature>
<dbReference type="Proteomes" id="UP000027997">
    <property type="component" value="Unassembled WGS sequence"/>
</dbReference>
<feature type="region of interest" description="Disordered" evidence="1">
    <location>
        <begin position="1"/>
        <end position="21"/>
    </location>
</feature>
<dbReference type="InterPro" id="IPR007730">
    <property type="entry name" value="SPOR-like_dom"/>
</dbReference>
<organism evidence="4 5">
    <name type="scientific">Endozoicomonas elysicola</name>
    <dbReference type="NCBI Taxonomy" id="305900"/>
    <lineage>
        <taxon>Bacteria</taxon>
        <taxon>Pseudomonadati</taxon>
        <taxon>Pseudomonadota</taxon>
        <taxon>Gammaproteobacteria</taxon>
        <taxon>Oceanospirillales</taxon>
        <taxon>Endozoicomonadaceae</taxon>
        <taxon>Endozoicomonas</taxon>
    </lineage>
</organism>
<dbReference type="PANTHER" id="PTHR38687">
    <property type="entry name" value="CELL DIVISION PROTEIN DEDD-RELATED"/>
    <property type="match status" value="1"/>
</dbReference>
<keyword evidence="2" id="KW-1133">Transmembrane helix</keyword>
<dbReference type="GO" id="GO:0042834">
    <property type="term" value="F:peptidoglycan binding"/>
    <property type="evidence" value="ECO:0007669"/>
    <property type="project" value="InterPro"/>
</dbReference>
<dbReference type="eggNOG" id="COG3087">
    <property type="taxonomic scope" value="Bacteria"/>
</dbReference>
<gene>
    <name evidence="4" type="ORF">GV64_08070</name>
</gene>
<dbReference type="GO" id="GO:0032153">
    <property type="term" value="C:cell division site"/>
    <property type="evidence" value="ECO:0007669"/>
    <property type="project" value="TreeGrafter"/>
</dbReference>
<comment type="caution">
    <text evidence="4">The sequence shown here is derived from an EMBL/GenBank/DDBJ whole genome shotgun (WGS) entry which is preliminary data.</text>
</comment>
<evidence type="ECO:0000256" key="1">
    <source>
        <dbReference type="SAM" id="MobiDB-lite"/>
    </source>
</evidence>
<keyword evidence="2" id="KW-0812">Transmembrane</keyword>
<proteinExistence type="predicted"/>
<sequence length="196" mass="20998">MTSRSNSTKRGASKSKSAGKTTSVTMPNWGWLLAGLVIGVFVAFLAGLMPSAKDVRTVAEQVASASVDDQKNNSQPVFDFYTLLPESEVTVSIADPAPVKTPTKKTDKITAAPAVSAKPTKYLLQAGSFRSAKDAERLRAQLLLEGLMPKVERVNVGGSETWHRVQLGPFTDRASLQSAQKVLAGQNIDSLLLQLK</sequence>
<evidence type="ECO:0000313" key="5">
    <source>
        <dbReference type="Proteomes" id="UP000027997"/>
    </source>
</evidence>
<dbReference type="InterPro" id="IPR052521">
    <property type="entry name" value="Cell_div_SPOR-domain"/>
</dbReference>
<dbReference type="Pfam" id="PF05036">
    <property type="entry name" value="SPOR"/>
    <property type="match status" value="1"/>
</dbReference>
<reference evidence="4 5" key="1">
    <citation type="submission" date="2014-06" db="EMBL/GenBank/DDBJ databases">
        <title>Whole Genome Sequences of Three Symbiotic Endozoicomonas Bacteria.</title>
        <authorList>
            <person name="Neave M.J."/>
            <person name="Apprill A."/>
            <person name="Voolstra C.R."/>
        </authorList>
    </citation>
    <scope>NUCLEOTIDE SEQUENCE [LARGE SCALE GENOMIC DNA]</scope>
    <source>
        <strain evidence="4 5">DSM 22380</strain>
    </source>
</reference>
<dbReference type="Gene3D" id="3.30.70.1070">
    <property type="entry name" value="Sporulation related repeat"/>
    <property type="match status" value="1"/>
</dbReference>
<dbReference type="RefSeq" id="WP_020580689.1">
    <property type="nucleotide sequence ID" value="NZ_JOJP01000001.1"/>
</dbReference>
<evidence type="ECO:0000256" key="2">
    <source>
        <dbReference type="SAM" id="Phobius"/>
    </source>
</evidence>
<dbReference type="EMBL" id="JOJP01000001">
    <property type="protein sequence ID" value="KEI70702.1"/>
    <property type="molecule type" value="Genomic_DNA"/>
</dbReference>
<dbReference type="PROSITE" id="PS51724">
    <property type="entry name" value="SPOR"/>
    <property type="match status" value="1"/>
</dbReference>
<dbReference type="GO" id="GO:0032506">
    <property type="term" value="P:cytokinetic process"/>
    <property type="evidence" value="ECO:0007669"/>
    <property type="project" value="TreeGrafter"/>
</dbReference>
<evidence type="ECO:0000313" key="4">
    <source>
        <dbReference type="EMBL" id="KEI70702.1"/>
    </source>
</evidence>
<feature type="transmembrane region" description="Helical" evidence="2">
    <location>
        <begin position="29"/>
        <end position="48"/>
    </location>
</feature>